<name>A0ACB9S5M9_9MYRT</name>
<gene>
    <name evidence="1" type="ORF">MLD38_009301</name>
</gene>
<organism evidence="1 2">
    <name type="scientific">Melastoma candidum</name>
    <dbReference type="NCBI Taxonomy" id="119954"/>
    <lineage>
        <taxon>Eukaryota</taxon>
        <taxon>Viridiplantae</taxon>
        <taxon>Streptophyta</taxon>
        <taxon>Embryophyta</taxon>
        <taxon>Tracheophyta</taxon>
        <taxon>Spermatophyta</taxon>
        <taxon>Magnoliopsida</taxon>
        <taxon>eudicotyledons</taxon>
        <taxon>Gunneridae</taxon>
        <taxon>Pentapetalae</taxon>
        <taxon>rosids</taxon>
        <taxon>malvids</taxon>
        <taxon>Myrtales</taxon>
        <taxon>Melastomataceae</taxon>
        <taxon>Melastomatoideae</taxon>
        <taxon>Melastomateae</taxon>
        <taxon>Melastoma</taxon>
    </lineage>
</organism>
<reference evidence="2" key="1">
    <citation type="journal article" date="2023" name="Front. Plant Sci.">
        <title>Chromosomal-level genome assembly of Melastoma candidum provides insights into trichome evolution.</title>
        <authorList>
            <person name="Zhong Y."/>
            <person name="Wu W."/>
            <person name="Sun C."/>
            <person name="Zou P."/>
            <person name="Liu Y."/>
            <person name="Dai S."/>
            <person name="Zhou R."/>
        </authorList>
    </citation>
    <scope>NUCLEOTIDE SEQUENCE [LARGE SCALE GENOMIC DNA]</scope>
</reference>
<accession>A0ACB9S5M9</accession>
<keyword evidence="2" id="KW-1185">Reference proteome</keyword>
<proteinExistence type="predicted"/>
<protein>
    <submittedName>
        <fullName evidence="1">Uncharacterized protein</fullName>
    </submittedName>
</protein>
<sequence>MARRRMWFVYEGKCQHLGNICLRLASFDDARTEQQLAGTNQGARNIIQQNRHLLWKAGKMGLKILILLMVS</sequence>
<dbReference type="EMBL" id="CM042882">
    <property type="protein sequence ID" value="KAI4383467.1"/>
    <property type="molecule type" value="Genomic_DNA"/>
</dbReference>
<evidence type="ECO:0000313" key="1">
    <source>
        <dbReference type="EMBL" id="KAI4383467.1"/>
    </source>
</evidence>
<dbReference type="Proteomes" id="UP001057402">
    <property type="component" value="Chromosome 3"/>
</dbReference>
<evidence type="ECO:0000313" key="2">
    <source>
        <dbReference type="Proteomes" id="UP001057402"/>
    </source>
</evidence>
<comment type="caution">
    <text evidence="1">The sequence shown here is derived from an EMBL/GenBank/DDBJ whole genome shotgun (WGS) entry which is preliminary data.</text>
</comment>